<dbReference type="GO" id="GO:0015344">
    <property type="term" value="F:siderophore uptake transmembrane transporter activity"/>
    <property type="evidence" value="ECO:0007669"/>
    <property type="project" value="TreeGrafter"/>
</dbReference>
<dbReference type="SUPFAM" id="SSF56935">
    <property type="entry name" value="Porins"/>
    <property type="match status" value="1"/>
</dbReference>
<dbReference type="Gene3D" id="2.40.170.20">
    <property type="entry name" value="TonB-dependent receptor, beta-barrel domain"/>
    <property type="match status" value="1"/>
</dbReference>
<dbReference type="GO" id="GO:0009279">
    <property type="term" value="C:cell outer membrane"/>
    <property type="evidence" value="ECO:0007669"/>
    <property type="project" value="UniProtKB-SubCell"/>
</dbReference>
<evidence type="ECO:0000256" key="7">
    <source>
        <dbReference type="SAM" id="MobiDB-lite"/>
    </source>
</evidence>
<dbReference type="EMBL" id="CP003057">
    <property type="protein sequence ID" value="AEQ97713.1"/>
    <property type="molecule type" value="Genomic_DNA"/>
</dbReference>
<accession>G7TF06</accession>
<reference evidence="9 10" key="1">
    <citation type="journal article" date="2011" name="J. Bacteriol.">
        <title>Two new complete genome sequences offer insight into host and tissue specificity of plant pathogenic Xanthomonas spp.</title>
        <authorList>
            <person name="Bogdanove A.J."/>
            <person name="Koebnik R."/>
            <person name="Lu H."/>
            <person name="Furutani A."/>
            <person name="Angiuoli S.V."/>
            <person name="Patil P.B."/>
            <person name="Van Sluys M.A."/>
            <person name="Ryan R.P."/>
            <person name="Meyer D.F."/>
            <person name="Han S.W."/>
            <person name="Aparna G."/>
            <person name="Rajaram M."/>
            <person name="Delcher A.L."/>
            <person name="Phillippy A.M."/>
            <person name="Puiu D."/>
            <person name="Schatz M.C."/>
            <person name="Shumway M."/>
            <person name="Sommer D.D."/>
            <person name="Trapnell C."/>
            <person name="Benahmed F."/>
            <person name="Dimitrov G."/>
            <person name="Madupu R."/>
            <person name="Radune D."/>
            <person name="Sullivan S."/>
            <person name="Jha G."/>
            <person name="Ishihara H."/>
            <person name="Lee S.W."/>
            <person name="Pandey A."/>
            <person name="Sharma V."/>
            <person name="Sriariyanun M."/>
            <person name="Szurek B."/>
            <person name="Vera-Cruz C.M."/>
            <person name="Dorman K.S."/>
            <person name="Ronald P.C."/>
            <person name="Verdier V."/>
            <person name="Dow J.M."/>
            <person name="Sonti R.V."/>
            <person name="Tsuge S."/>
            <person name="Brendel V.P."/>
            <person name="Rabinowicz P.D."/>
            <person name="Leach J.E."/>
            <person name="White F.F."/>
            <person name="Salzberg S.L."/>
        </authorList>
    </citation>
    <scope>NUCLEOTIDE SEQUENCE [LARGE SCALE GENOMIC DNA]</scope>
    <source>
        <strain evidence="9 10">BLS256</strain>
    </source>
</reference>
<sequence length="279" mass="30751">MWQQEKFLCQFDGIPAYMEQAWSYGASALDVALYDRVDVVRGATGLLTGSGNPSASINLVRKHAVSRDLTGPVSVGGGDFNKTRSVADVTVPLRPEGTARARVVGVYRDGESDMERYSLRKKIGSAIVDANLTDSTLLSVGYEYQKKESNDVTRGRFPLFYSDGTRTDYKRSFNPAADWPFWDTRLQRTQAEGRLSGRTFLAGRSADAAGGRAIPIGRSMVATSTRPRDCCRSPTTRKKSRHTPVWSTTSTMCGRSMSATPRSSTRRPCAMPMAPIWIR</sequence>
<evidence type="ECO:0000313" key="10">
    <source>
        <dbReference type="Proteomes" id="UP000008851"/>
    </source>
</evidence>
<keyword evidence="2" id="KW-0813">Transport</keyword>
<dbReference type="Proteomes" id="UP000008851">
    <property type="component" value="Chromosome"/>
</dbReference>
<dbReference type="eggNOG" id="COG4773">
    <property type="taxonomic scope" value="Bacteria"/>
</dbReference>
<evidence type="ECO:0000256" key="3">
    <source>
        <dbReference type="ARBA" id="ARBA00022452"/>
    </source>
</evidence>
<dbReference type="AlphaFoldDB" id="G7TF06"/>
<protein>
    <submittedName>
        <fullName evidence="9">Outer membrane receptor for ferric iron uptake</fullName>
    </submittedName>
</protein>
<keyword evidence="4" id="KW-0812">Transmembrane</keyword>
<evidence type="ECO:0000256" key="2">
    <source>
        <dbReference type="ARBA" id="ARBA00022448"/>
    </source>
</evidence>
<keyword evidence="6" id="KW-0998">Cell outer membrane</keyword>
<dbReference type="InterPro" id="IPR037066">
    <property type="entry name" value="Plug_dom_sf"/>
</dbReference>
<dbReference type="KEGG" id="xor:XOC_3623"/>
<dbReference type="PANTHER" id="PTHR32552">
    <property type="entry name" value="FERRICHROME IRON RECEPTOR-RELATED"/>
    <property type="match status" value="1"/>
</dbReference>
<dbReference type="InterPro" id="IPR039426">
    <property type="entry name" value="TonB-dep_rcpt-like"/>
</dbReference>
<keyword evidence="9" id="KW-0675">Receptor</keyword>
<evidence type="ECO:0000259" key="8">
    <source>
        <dbReference type="Pfam" id="PF07715"/>
    </source>
</evidence>
<gene>
    <name evidence="9" type="ORF">XOC_3623</name>
</gene>
<proteinExistence type="predicted"/>
<dbReference type="HOGENOM" id="CLU_997301_0_0_6"/>
<keyword evidence="5" id="KW-0472">Membrane</keyword>
<dbReference type="InterPro" id="IPR036942">
    <property type="entry name" value="Beta-barrel_TonB_sf"/>
</dbReference>
<name>G7TF06_XANOB</name>
<evidence type="ECO:0000256" key="5">
    <source>
        <dbReference type="ARBA" id="ARBA00023136"/>
    </source>
</evidence>
<dbReference type="Pfam" id="PF07715">
    <property type="entry name" value="Plug"/>
    <property type="match status" value="1"/>
</dbReference>
<organism evidence="9 10">
    <name type="scientific">Xanthomonas oryzae pv. oryzicola (strain BLS256)</name>
    <dbReference type="NCBI Taxonomy" id="383407"/>
    <lineage>
        <taxon>Bacteria</taxon>
        <taxon>Pseudomonadati</taxon>
        <taxon>Pseudomonadota</taxon>
        <taxon>Gammaproteobacteria</taxon>
        <taxon>Lysobacterales</taxon>
        <taxon>Lysobacteraceae</taxon>
        <taxon>Xanthomonas</taxon>
    </lineage>
</organism>
<evidence type="ECO:0000256" key="4">
    <source>
        <dbReference type="ARBA" id="ARBA00022692"/>
    </source>
</evidence>
<dbReference type="Gene3D" id="2.170.130.10">
    <property type="entry name" value="TonB-dependent receptor, plug domain"/>
    <property type="match status" value="1"/>
</dbReference>
<feature type="region of interest" description="Disordered" evidence="7">
    <location>
        <begin position="225"/>
        <end position="268"/>
    </location>
</feature>
<dbReference type="PANTHER" id="PTHR32552:SF74">
    <property type="entry name" value="HYDROXAMATE SIDEROPHORE RECEPTOR FHUE"/>
    <property type="match status" value="1"/>
</dbReference>
<evidence type="ECO:0000256" key="1">
    <source>
        <dbReference type="ARBA" id="ARBA00004571"/>
    </source>
</evidence>
<comment type="subcellular location">
    <subcellularLocation>
        <location evidence="1">Cell outer membrane</location>
        <topology evidence="1">Multi-pass membrane protein</topology>
    </subcellularLocation>
</comment>
<evidence type="ECO:0000256" key="6">
    <source>
        <dbReference type="ARBA" id="ARBA00023237"/>
    </source>
</evidence>
<feature type="compositionally biased region" description="Polar residues" evidence="7">
    <location>
        <begin position="245"/>
        <end position="263"/>
    </location>
</feature>
<keyword evidence="3" id="KW-1134">Transmembrane beta strand</keyword>
<dbReference type="InterPro" id="IPR012910">
    <property type="entry name" value="Plug_dom"/>
</dbReference>
<feature type="domain" description="TonB-dependent receptor plug" evidence="8">
    <location>
        <begin position="8"/>
        <end position="54"/>
    </location>
</feature>
<evidence type="ECO:0000313" key="9">
    <source>
        <dbReference type="EMBL" id="AEQ97713.1"/>
    </source>
</evidence>